<evidence type="ECO:0000256" key="4">
    <source>
        <dbReference type="ARBA" id="ARBA00022272"/>
    </source>
</evidence>
<evidence type="ECO:0000313" key="11">
    <source>
        <dbReference type="EMBL" id="AYB35700.1"/>
    </source>
</evidence>
<sequence length="206" mass="23124">MKLKICGMRDAENIQAVTALSPQYMGFIFYRKSPRFVGDDFVMPAISPGIKKVGVFVNETTENILRIASRYDLTLIQLHGHETPEQCRDLKAKGLSVIKVFSVGEDFDWSTVQPYKSLADFFLFDTKGKYYGGNAQAFDWSLLQKYDQEIPFFLSGGLSPENIDDVDRLKGMNLYALDVNSGVEDSPGVKNASKIESVLEKLKSLK</sequence>
<evidence type="ECO:0000256" key="6">
    <source>
        <dbReference type="ARBA" id="ARBA00022822"/>
    </source>
</evidence>
<dbReference type="CDD" id="cd00405">
    <property type="entry name" value="PRAI"/>
    <property type="match status" value="1"/>
</dbReference>
<dbReference type="InterPro" id="IPR044643">
    <property type="entry name" value="TrpF_fam"/>
</dbReference>
<keyword evidence="6 9" id="KW-0822">Tryptophan biosynthesis</keyword>
<evidence type="ECO:0000256" key="7">
    <source>
        <dbReference type="ARBA" id="ARBA00023141"/>
    </source>
</evidence>
<dbReference type="PANTHER" id="PTHR42894:SF1">
    <property type="entry name" value="N-(5'-PHOSPHORIBOSYL)ANTHRANILATE ISOMERASE"/>
    <property type="match status" value="1"/>
</dbReference>
<accession>A0A385T0Q4</accession>
<dbReference type="Proteomes" id="UP000266183">
    <property type="component" value="Chromosome"/>
</dbReference>
<name>A0A385T0Q4_9BACT</name>
<dbReference type="OrthoDB" id="9786954at2"/>
<dbReference type="InterPro" id="IPR013785">
    <property type="entry name" value="Aldolase_TIM"/>
</dbReference>
<evidence type="ECO:0000256" key="3">
    <source>
        <dbReference type="ARBA" id="ARBA00012572"/>
    </source>
</evidence>
<protein>
    <recommendedName>
        <fullName evidence="4 9">N-(5'-phosphoribosyl)anthranilate isomerase</fullName>
        <shortName evidence="9">PRAI</shortName>
        <ecNumber evidence="3 9">5.3.1.24</ecNumber>
    </recommendedName>
</protein>
<dbReference type="KEGG" id="chk:D4L85_25160"/>
<dbReference type="GO" id="GO:0000162">
    <property type="term" value="P:L-tryptophan biosynthetic process"/>
    <property type="evidence" value="ECO:0007669"/>
    <property type="project" value="UniProtKB-UniRule"/>
</dbReference>
<dbReference type="EC" id="5.3.1.24" evidence="3 9"/>
<comment type="pathway">
    <text evidence="2 9">Amino-acid biosynthesis; L-tryptophan biosynthesis; L-tryptophan from chorismate: step 3/5.</text>
</comment>
<dbReference type="Gene3D" id="3.20.20.70">
    <property type="entry name" value="Aldolase class I"/>
    <property type="match status" value="1"/>
</dbReference>
<feature type="domain" description="N-(5'phosphoribosyl) anthranilate isomerase (PRAI)" evidence="10">
    <location>
        <begin position="3"/>
        <end position="200"/>
    </location>
</feature>
<dbReference type="HAMAP" id="MF_00135">
    <property type="entry name" value="PRAI"/>
    <property type="match status" value="1"/>
</dbReference>
<evidence type="ECO:0000259" key="10">
    <source>
        <dbReference type="Pfam" id="PF00697"/>
    </source>
</evidence>
<dbReference type="UniPathway" id="UPA00035">
    <property type="reaction ID" value="UER00042"/>
</dbReference>
<comment type="similarity">
    <text evidence="9">Belongs to the TrpF family.</text>
</comment>
<organism evidence="11 12">
    <name type="scientific">Chryseolinea soli</name>
    <dbReference type="NCBI Taxonomy" id="2321403"/>
    <lineage>
        <taxon>Bacteria</taxon>
        <taxon>Pseudomonadati</taxon>
        <taxon>Bacteroidota</taxon>
        <taxon>Cytophagia</taxon>
        <taxon>Cytophagales</taxon>
        <taxon>Fulvivirgaceae</taxon>
        <taxon>Chryseolinea</taxon>
    </lineage>
</organism>
<keyword evidence="5 9" id="KW-0028">Amino-acid biosynthesis</keyword>
<keyword evidence="8 9" id="KW-0413">Isomerase</keyword>
<evidence type="ECO:0000256" key="5">
    <source>
        <dbReference type="ARBA" id="ARBA00022605"/>
    </source>
</evidence>
<evidence type="ECO:0000256" key="2">
    <source>
        <dbReference type="ARBA" id="ARBA00004664"/>
    </source>
</evidence>
<comment type="catalytic activity">
    <reaction evidence="1 9">
        <text>N-(5-phospho-beta-D-ribosyl)anthranilate = 1-(2-carboxyphenylamino)-1-deoxy-D-ribulose 5-phosphate</text>
        <dbReference type="Rhea" id="RHEA:21540"/>
        <dbReference type="ChEBI" id="CHEBI:18277"/>
        <dbReference type="ChEBI" id="CHEBI:58613"/>
        <dbReference type="EC" id="5.3.1.24"/>
    </reaction>
</comment>
<keyword evidence="7 9" id="KW-0057">Aromatic amino acid biosynthesis</keyword>
<evidence type="ECO:0000313" key="12">
    <source>
        <dbReference type="Proteomes" id="UP000266183"/>
    </source>
</evidence>
<gene>
    <name evidence="9" type="primary">trpF</name>
    <name evidence="11" type="ORF">D4L85_25160</name>
</gene>
<keyword evidence="12" id="KW-1185">Reference proteome</keyword>
<dbReference type="PANTHER" id="PTHR42894">
    <property type="entry name" value="N-(5'-PHOSPHORIBOSYL)ANTHRANILATE ISOMERASE"/>
    <property type="match status" value="1"/>
</dbReference>
<dbReference type="InterPro" id="IPR011060">
    <property type="entry name" value="RibuloseP-bd_barrel"/>
</dbReference>
<dbReference type="InterPro" id="IPR001240">
    <property type="entry name" value="PRAI_dom"/>
</dbReference>
<dbReference type="SUPFAM" id="SSF51366">
    <property type="entry name" value="Ribulose-phoshate binding barrel"/>
    <property type="match status" value="1"/>
</dbReference>
<dbReference type="AlphaFoldDB" id="A0A385T0Q4"/>
<evidence type="ECO:0000256" key="9">
    <source>
        <dbReference type="HAMAP-Rule" id="MF_00135"/>
    </source>
</evidence>
<proteinExistence type="inferred from homology"/>
<reference evidence="12" key="1">
    <citation type="submission" date="2018-09" db="EMBL/GenBank/DDBJ databases">
        <title>Chryseolinea sp. KIS68-18 isolated from soil.</title>
        <authorList>
            <person name="Weon H.-Y."/>
            <person name="Kwon S.-W."/>
            <person name="Lee S.A."/>
        </authorList>
    </citation>
    <scope>NUCLEOTIDE SEQUENCE [LARGE SCALE GENOMIC DNA]</scope>
    <source>
        <strain evidence="12">KIS68-18</strain>
    </source>
</reference>
<dbReference type="Pfam" id="PF00697">
    <property type="entry name" value="PRAI"/>
    <property type="match status" value="1"/>
</dbReference>
<evidence type="ECO:0000256" key="1">
    <source>
        <dbReference type="ARBA" id="ARBA00001164"/>
    </source>
</evidence>
<dbReference type="GO" id="GO:0004640">
    <property type="term" value="F:phosphoribosylanthranilate isomerase activity"/>
    <property type="evidence" value="ECO:0007669"/>
    <property type="project" value="UniProtKB-UniRule"/>
</dbReference>
<dbReference type="EMBL" id="CP032382">
    <property type="protein sequence ID" value="AYB35700.1"/>
    <property type="molecule type" value="Genomic_DNA"/>
</dbReference>
<evidence type="ECO:0000256" key="8">
    <source>
        <dbReference type="ARBA" id="ARBA00023235"/>
    </source>
</evidence>